<evidence type="ECO:0000313" key="2">
    <source>
        <dbReference type="EMBL" id="WOO78451.1"/>
    </source>
</evidence>
<reference evidence="2" key="1">
    <citation type="submission" date="2023-10" db="EMBL/GenBank/DDBJ databases">
        <authorList>
            <person name="Noh H."/>
        </authorList>
    </citation>
    <scope>NUCLEOTIDE SEQUENCE</scope>
    <source>
        <strain evidence="2">DUCC4014</strain>
    </source>
</reference>
<dbReference type="RefSeq" id="XP_062624483.1">
    <property type="nucleotide sequence ID" value="XM_062768499.1"/>
</dbReference>
<keyword evidence="3" id="KW-1185">Reference proteome</keyword>
<protein>
    <submittedName>
        <fullName evidence="2">Uncharacterized protein</fullName>
    </submittedName>
</protein>
<dbReference type="AlphaFoldDB" id="A0AAF0Y6A8"/>
<feature type="region of interest" description="Disordered" evidence="1">
    <location>
        <begin position="235"/>
        <end position="297"/>
    </location>
</feature>
<dbReference type="GeneID" id="87805250"/>
<dbReference type="EMBL" id="CP086715">
    <property type="protein sequence ID" value="WOO78451.1"/>
    <property type="molecule type" value="Genomic_DNA"/>
</dbReference>
<evidence type="ECO:0000313" key="3">
    <source>
        <dbReference type="Proteomes" id="UP000827549"/>
    </source>
</evidence>
<sequence>MVYPGYSSPIAEEYERHIAHGEALGPRSPEGTLASVPVFCAEVGKGTRVPCSPTQGHLHCSYVSGRIRSRRWVWGIPNEDTVIVLRAVITQYEDDSIEIYKHSPLSYYEEPLARQSLIAYGPNHKRRTVDAFPVEIEVPAYVGFLKDWNDERCLRSDLPLQYEVFGDDDSYDKFNDDPAAGLSSKEPHQVPDISSVDSLLRLTEEWLPNQDAFWRTHSWDQLDTASLGYEVPLVSSDTATDTEDNELIPSTPTAKSMNNEEAPKTPEPRRRKLRIRTWTPRSRRGGQAAHPTNCAGQ</sequence>
<accession>A0AAF0Y6A8</accession>
<organism evidence="2 3">
    <name type="scientific">Vanrija pseudolonga</name>
    <dbReference type="NCBI Taxonomy" id="143232"/>
    <lineage>
        <taxon>Eukaryota</taxon>
        <taxon>Fungi</taxon>
        <taxon>Dikarya</taxon>
        <taxon>Basidiomycota</taxon>
        <taxon>Agaricomycotina</taxon>
        <taxon>Tremellomycetes</taxon>
        <taxon>Trichosporonales</taxon>
        <taxon>Trichosporonaceae</taxon>
        <taxon>Vanrija</taxon>
    </lineage>
</organism>
<proteinExistence type="predicted"/>
<dbReference type="Proteomes" id="UP000827549">
    <property type="component" value="Chromosome 2"/>
</dbReference>
<feature type="compositionally biased region" description="Polar residues" evidence="1">
    <location>
        <begin position="248"/>
        <end position="259"/>
    </location>
</feature>
<evidence type="ECO:0000256" key="1">
    <source>
        <dbReference type="SAM" id="MobiDB-lite"/>
    </source>
</evidence>
<name>A0AAF0Y6A8_9TREE</name>
<gene>
    <name evidence="2" type="ORF">LOC62_02G001999</name>
</gene>